<dbReference type="SUPFAM" id="SSF46689">
    <property type="entry name" value="Homeodomain-like"/>
    <property type="match status" value="1"/>
</dbReference>
<protein>
    <submittedName>
        <fullName evidence="5">AraC family transcriptional regulator</fullName>
    </submittedName>
</protein>
<dbReference type="Gene3D" id="1.10.10.60">
    <property type="entry name" value="Homeodomain-like"/>
    <property type="match status" value="2"/>
</dbReference>
<evidence type="ECO:0000256" key="2">
    <source>
        <dbReference type="ARBA" id="ARBA00023125"/>
    </source>
</evidence>
<keyword evidence="1" id="KW-0805">Transcription regulation</keyword>
<sequence>MSEALRDSQIKMLWTARIDYAKNSVVSEHAHTNFNQLLVVLEGAIQLTTDDSLHQLSEQDCCLIPAGTKHGFLFERETITLDFKFAVTDPRLSEALPPFLQVLKYAKDTLHELKQIFKLSMKQHGMKITLDPLSLLRIDTWFKSILLGLLVPSPSVSGMVIGKHEPFRMASYLEENLERQITLQELADQFNFHPHYIIELFRNHTGMTPIRYHQNVRLLKVKEWLEFTNLTVSEIANRVGWSLPYLSRLFQAQEGMTASDYRNYVLQAVNQDVILEDAFVNQWRIVHGAKD</sequence>
<accession>A0ABX1X3A0</accession>
<dbReference type="Pfam" id="PF07883">
    <property type="entry name" value="Cupin_2"/>
    <property type="match status" value="1"/>
</dbReference>
<organism evidence="5 6">
    <name type="scientific">Paenibacillus plantarum</name>
    <dbReference type="NCBI Taxonomy" id="2654975"/>
    <lineage>
        <taxon>Bacteria</taxon>
        <taxon>Bacillati</taxon>
        <taxon>Bacillota</taxon>
        <taxon>Bacilli</taxon>
        <taxon>Bacillales</taxon>
        <taxon>Paenibacillaceae</taxon>
        <taxon>Paenibacillus</taxon>
    </lineage>
</organism>
<reference evidence="5 6" key="1">
    <citation type="submission" date="2019-10" db="EMBL/GenBank/DDBJ databases">
        <title>Description of Paenibacillus humi sp. nov.</title>
        <authorList>
            <person name="Carlier A."/>
            <person name="Qi S."/>
        </authorList>
    </citation>
    <scope>NUCLEOTIDE SEQUENCE [LARGE SCALE GENOMIC DNA]</scope>
    <source>
        <strain evidence="5 6">LMG 31461</strain>
    </source>
</reference>
<evidence type="ECO:0000313" key="6">
    <source>
        <dbReference type="Proteomes" id="UP000653578"/>
    </source>
</evidence>
<dbReference type="PANTHER" id="PTHR43280">
    <property type="entry name" value="ARAC-FAMILY TRANSCRIPTIONAL REGULATOR"/>
    <property type="match status" value="1"/>
</dbReference>
<dbReference type="PANTHER" id="PTHR43280:SF28">
    <property type="entry name" value="HTH-TYPE TRANSCRIPTIONAL ACTIVATOR RHAS"/>
    <property type="match status" value="1"/>
</dbReference>
<evidence type="ECO:0000256" key="3">
    <source>
        <dbReference type="ARBA" id="ARBA00023163"/>
    </source>
</evidence>
<evidence type="ECO:0000259" key="4">
    <source>
        <dbReference type="PROSITE" id="PS01124"/>
    </source>
</evidence>
<keyword evidence="2" id="KW-0238">DNA-binding</keyword>
<name>A0ABX1X3A0_9BACL</name>
<keyword evidence="6" id="KW-1185">Reference proteome</keyword>
<dbReference type="Gene3D" id="2.60.120.10">
    <property type="entry name" value="Jelly Rolls"/>
    <property type="match status" value="1"/>
</dbReference>
<dbReference type="InterPro" id="IPR013096">
    <property type="entry name" value="Cupin_2"/>
</dbReference>
<evidence type="ECO:0000313" key="5">
    <source>
        <dbReference type="EMBL" id="NOU62784.1"/>
    </source>
</evidence>
<dbReference type="InterPro" id="IPR009057">
    <property type="entry name" value="Homeodomain-like_sf"/>
</dbReference>
<evidence type="ECO:0000256" key="1">
    <source>
        <dbReference type="ARBA" id="ARBA00023015"/>
    </source>
</evidence>
<dbReference type="PROSITE" id="PS01124">
    <property type="entry name" value="HTH_ARAC_FAMILY_2"/>
    <property type="match status" value="1"/>
</dbReference>
<dbReference type="Pfam" id="PF12833">
    <property type="entry name" value="HTH_18"/>
    <property type="match status" value="1"/>
</dbReference>
<dbReference type="SMART" id="SM00342">
    <property type="entry name" value="HTH_ARAC"/>
    <property type="match status" value="1"/>
</dbReference>
<dbReference type="InterPro" id="IPR014710">
    <property type="entry name" value="RmlC-like_jellyroll"/>
</dbReference>
<dbReference type="InterPro" id="IPR011051">
    <property type="entry name" value="RmlC_Cupin_sf"/>
</dbReference>
<dbReference type="InterPro" id="IPR018060">
    <property type="entry name" value="HTH_AraC"/>
</dbReference>
<dbReference type="Proteomes" id="UP000653578">
    <property type="component" value="Unassembled WGS sequence"/>
</dbReference>
<proteinExistence type="predicted"/>
<dbReference type="EMBL" id="WHNY01000005">
    <property type="protein sequence ID" value="NOU62784.1"/>
    <property type="molecule type" value="Genomic_DNA"/>
</dbReference>
<dbReference type="RefSeq" id="WP_171628599.1">
    <property type="nucleotide sequence ID" value="NZ_WHNY01000005.1"/>
</dbReference>
<gene>
    <name evidence="5" type="ORF">GC096_01820</name>
</gene>
<comment type="caution">
    <text evidence="5">The sequence shown here is derived from an EMBL/GenBank/DDBJ whole genome shotgun (WGS) entry which is preliminary data.</text>
</comment>
<keyword evidence="3" id="KW-0804">Transcription</keyword>
<dbReference type="SUPFAM" id="SSF51182">
    <property type="entry name" value="RmlC-like cupins"/>
    <property type="match status" value="1"/>
</dbReference>
<feature type="domain" description="HTH araC/xylS-type" evidence="4">
    <location>
        <begin position="167"/>
        <end position="264"/>
    </location>
</feature>